<keyword evidence="1" id="KW-0732">Signal</keyword>
<dbReference type="EMBL" id="CM026433">
    <property type="protein sequence ID" value="KAG0555638.1"/>
    <property type="molecule type" value="Genomic_DNA"/>
</dbReference>
<keyword evidence="3" id="KW-1185">Reference proteome</keyword>
<evidence type="ECO:0000256" key="1">
    <source>
        <dbReference type="SAM" id="SignalP"/>
    </source>
</evidence>
<dbReference type="Proteomes" id="UP000822688">
    <property type="component" value="Chromosome 12"/>
</dbReference>
<sequence length="66" mass="6870">MKTMWSLHTAVVGLVVGSGLMSTDPSSLVNSSNTVFLVEFGECGNIHFGFVDGARSLSSIAFAVCS</sequence>
<accession>A0A8T0GCS1</accession>
<reference evidence="2" key="1">
    <citation type="submission" date="2020-06" db="EMBL/GenBank/DDBJ databases">
        <title>WGS assembly of Ceratodon purpureus strain R40.</title>
        <authorList>
            <person name="Carey S.B."/>
            <person name="Jenkins J."/>
            <person name="Shu S."/>
            <person name="Lovell J.T."/>
            <person name="Sreedasyam A."/>
            <person name="Maumus F."/>
            <person name="Tiley G.P."/>
            <person name="Fernandez-Pozo N."/>
            <person name="Barry K."/>
            <person name="Chen C."/>
            <person name="Wang M."/>
            <person name="Lipzen A."/>
            <person name="Daum C."/>
            <person name="Saski C.A."/>
            <person name="Payton A.C."/>
            <person name="Mcbreen J.C."/>
            <person name="Conrad R.E."/>
            <person name="Kollar L.M."/>
            <person name="Olsson S."/>
            <person name="Huttunen S."/>
            <person name="Landis J.B."/>
            <person name="Wickett N.J."/>
            <person name="Johnson M.G."/>
            <person name="Rensing S.A."/>
            <person name="Grimwood J."/>
            <person name="Schmutz J."/>
            <person name="Mcdaniel S.F."/>
        </authorList>
    </citation>
    <scope>NUCLEOTIDE SEQUENCE</scope>
    <source>
        <strain evidence="2">R40</strain>
    </source>
</reference>
<proteinExistence type="predicted"/>
<comment type="caution">
    <text evidence="2">The sequence shown here is derived from an EMBL/GenBank/DDBJ whole genome shotgun (WGS) entry which is preliminary data.</text>
</comment>
<feature type="chain" id="PRO_5035835649" evidence="1">
    <location>
        <begin position="23"/>
        <end position="66"/>
    </location>
</feature>
<protein>
    <submittedName>
        <fullName evidence="2">Uncharacterized protein</fullName>
    </submittedName>
</protein>
<feature type="signal peptide" evidence="1">
    <location>
        <begin position="1"/>
        <end position="22"/>
    </location>
</feature>
<dbReference type="AlphaFoldDB" id="A0A8T0GCS1"/>
<gene>
    <name evidence="2" type="ORF">KC19_12G184100</name>
</gene>
<organism evidence="2 3">
    <name type="scientific">Ceratodon purpureus</name>
    <name type="common">Fire moss</name>
    <name type="synonym">Dicranum purpureum</name>
    <dbReference type="NCBI Taxonomy" id="3225"/>
    <lineage>
        <taxon>Eukaryota</taxon>
        <taxon>Viridiplantae</taxon>
        <taxon>Streptophyta</taxon>
        <taxon>Embryophyta</taxon>
        <taxon>Bryophyta</taxon>
        <taxon>Bryophytina</taxon>
        <taxon>Bryopsida</taxon>
        <taxon>Dicranidae</taxon>
        <taxon>Pseudoditrichales</taxon>
        <taxon>Ditrichaceae</taxon>
        <taxon>Ceratodon</taxon>
    </lineage>
</organism>
<name>A0A8T0GCS1_CERPU</name>
<evidence type="ECO:0000313" key="3">
    <source>
        <dbReference type="Proteomes" id="UP000822688"/>
    </source>
</evidence>
<evidence type="ECO:0000313" key="2">
    <source>
        <dbReference type="EMBL" id="KAG0555638.1"/>
    </source>
</evidence>